<organism evidence="3 5">
    <name type="scientific">Perkinsus olseni</name>
    <name type="common">Perkinsus atlanticus</name>
    <dbReference type="NCBI Taxonomy" id="32597"/>
    <lineage>
        <taxon>Eukaryota</taxon>
        <taxon>Sar</taxon>
        <taxon>Alveolata</taxon>
        <taxon>Perkinsozoa</taxon>
        <taxon>Perkinsea</taxon>
        <taxon>Perkinsida</taxon>
        <taxon>Perkinsidae</taxon>
        <taxon>Perkinsus</taxon>
    </lineage>
</organism>
<evidence type="ECO:0000313" key="2">
    <source>
        <dbReference type="EMBL" id="KAF4731076.1"/>
    </source>
</evidence>
<feature type="compositionally biased region" description="Polar residues" evidence="1">
    <location>
        <begin position="28"/>
        <end position="42"/>
    </location>
</feature>
<dbReference type="AlphaFoldDB" id="A0A7J6U855"/>
<sequence>MRAAALDGRLPTPRPEHVASSDHFGSLDNPSVTTIPWGTLQNSPHAAGRASKAARSAISSMSPHSSPHSMNEPKRHVSITEVKSAWSDVAGSRRSIIRRLASMQKAVGKYFLRKGNSDVKNMNAGKKHTGDSLEELERARKAKRATIYAIKDEFHPKTAG</sequence>
<evidence type="ECO:0000313" key="5">
    <source>
        <dbReference type="Proteomes" id="UP000574390"/>
    </source>
</evidence>
<feature type="region of interest" description="Disordered" evidence="1">
    <location>
        <begin position="1"/>
        <end position="76"/>
    </location>
</feature>
<dbReference type="Proteomes" id="UP000574390">
    <property type="component" value="Unassembled WGS sequence"/>
</dbReference>
<evidence type="ECO:0000256" key="1">
    <source>
        <dbReference type="SAM" id="MobiDB-lite"/>
    </source>
</evidence>
<name>A0A7J6U855_PEROL</name>
<proteinExistence type="predicted"/>
<dbReference type="Proteomes" id="UP000553632">
    <property type="component" value="Unassembled WGS sequence"/>
</dbReference>
<reference evidence="4 5" key="1">
    <citation type="submission" date="2020-04" db="EMBL/GenBank/DDBJ databases">
        <title>Perkinsus olseni comparative genomics.</title>
        <authorList>
            <person name="Bogema D.R."/>
        </authorList>
    </citation>
    <scope>NUCLEOTIDE SEQUENCE [LARGE SCALE GENOMIC DNA]</scope>
    <source>
        <strain evidence="3">ATCC PRA-205</strain>
        <strain evidence="2 4">ATCC PRA-207</strain>
    </source>
</reference>
<feature type="compositionally biased region" description="Low complexity" evidence="1">
    <location>
        <begin position="43"/>
        <end position="70"/>
    </location>
</feature>
<comment type="caution">
    <text evidence="3">The sequence shown here is derived from an EMBL/GenBank/DDBJ whole genome shotgun (WGS) entry which is preliminary data.</text>
</comment>
<accession>A0A7J6U855</accession>
<dbReference type="EMBL" id="JABANM010002274">
    <property type="protein sequence ID" value="KAF4752821.1"/>
    <property type="molecule type" value="Genomic_DNA"/>
</dbReference>
<gene>
    <name evidence="3" type="ORF">FOZ62_032337</name>
    <name evidence="2" type="ORF">FOZ63_004554</name>
</gene>
<evidence type="ECO:0000313" key="4">
    <source>
        <dbReference type="Proteomes" id="UP000553632"/>
    </source>
</evidence>
<dbReference type="EMBL" id="JABANO010018909">
    <property type="protein sequence ID" value="KAF4731076.1"/>
    <property type="molecule type" value="Genomic_DNA"/>
</dbReference>
<evidence type="ECO:0000313" key="3">
    <source>
        <dbReference type="EMBL" id="KAF4752821.1"/>
    </source>
</evidence>
<protein>
    <submittedName>
        <fullName evidence="3">Uncharacterized protein</fullName>
    </submittedName>
</protein>
<keyword evidence="4" id="KW-1185">Reference proteome</keyword>